<feature type="transmembrane region" description="Helical" evidence="2">
    <location>
        <begin position="395"/>
        <end position="413"/>
    </location>
</feature>
<keyword evidence="3" id="KW-0808">Transferase</keyword>
<comment type="caution">
    <text evidence="3">The sequence shown here is derived from an EMBL/GenBank/DDBJ whole genome shotgun (WGS) entry which is preliminary data.</text>
</comment>
<feature type="compositionally biased region" description="Basic residues" evidence="1">
    <location>
        <begin position="1277"/>
        <end position="1287"/>
    </location>
</feature>
<feature type="transmembrane region" description="Helical" evidence="2">
    <location>
        <begin position="600"/>
        <end position="620"/>
    </location>
</feature>
<dbReference type="Proteomes" id="UP000237846">
    <property type="component" value="Unassembled WGS sequence"/>
</dbReference>
<dbReference type="EMBL" id="PVZC01000001">
    <property type="protein sequence ID" value="PRY01493.1"/>
    <property type="molecule type" value="Genomic_DNA"/>
</dbReference>
<reference evidence="3 4" key="1">
    <citation type="submission" date="2018-03" db="EMBL/GenBank/DDBJ databases">
        <title>Genomic Encyclopedia of Archaeal and Bacterial Type Strains, Phase II (KMG-II): from individual species to whole genera.</title>
        <authorList>
            <person name="Goeker M."/>
        </authorList>
    </citation>
    <scope>NUCLEOTIDE SEQUENCE [LARGE SCALE GENOMIC DNA]</scope>
    <source>
        <strain evidence="3 4">DSM 45601</strain>
    </source>
</reference>
<feature type="transmembrane region" description="Helical" evidence="2">
    <location>
        <begin position="533"/>
        <end position="552"/>
    </location>
</feature>
<name>A0A2T0QCB6_9ACTN</name>
<feature type="transmembrane region" description="Helical" evidence="2">
    <location>
        <begin position="720"/>
        <end position="743"/>
    </location>
</feature>
<dbReference type="RefSeq" id="WP_245929781.1">
    <property type="nucleotide sequence ID" value="NZ_PVZC01000001.1"/>
</dbReference>
<feature type="region of interest" description="Disordered" evidence="1">
    <location>
        <begin position="359"/>
        <end position="386"/>
    </location>
</feature>
<feature type="compositionally biased region" description="Basic and acidic residues" evidence="1">
    <location>
        <begin position="1295"/>
        <end position="1307"/>
    </location>
</feature>
<evidence type="ECO:0000313" key="3">
    <source>
        <dbReference type="EMBL" id="PRY01493.1"/>
    </source>
</evidence>
<feature type="compositionally biased region" description="Pro residues" evidence="1">
    <location>
        <begin position="1140"/>
        <end position="1162"/>
    </location>
</feature>
<feature type="transmembrane region" description="Helical" evidence="2">
    <location>
        <begin position="262"/>
        <end position="280"/>
    </location>
</feature>
<evidence type="ECO:0000256" key="2">
    <source>
        <dbReference type="SAM" id="Phobius"/>
    </source>
</evidence>
<dbReference type="GO" id="GO:0016740">
    <property type="term" value="F:transferase activity"/>
    <property type="evidence" value="ECO:0007669"/>
    <property type="project" value="UniProtKB-KW"/>
</dbReference>
<feature type="transmembrane region" description="Helical" evidence="2">
    <location>
        <begin position="476"/>
        <end position="497"/>
    </location>
</feature>
<feature type="compositionally biased region" description="Acidic residues" evidence="1">
    <location>
        <begin position="1067"/>
        <end position="1078"/>
    </location>
</feature>
<feature type="transmembrane region" description="Helical" evidence="2">
    <location>
        <begin position="755"/>
        <end position="777"/>
    </location>
</feature>
<sequence length="1307" mass="138359">MAQNPARHIVTAVVVAHDGARWLPETLAAVRGQTRPAQRIVAVDTGSADSGPRLLEEQLGPRAVGTLPRDTGYGAAVAQALARPAAAAQVRIPAEVHPDEVVEWVWLVHDDSAPHPDALRMLLAAADADPRAAVLGPKLRDWHDRRLLVEVGVTIDGAGRRWTGLETREFDQGQHDGNRQVLAVGSACMLVRRDVWDELDGFDPKLRLFRDDIDFCWRAGAAGHKVLVVTDAVAYHAEASARRRRQIGAVSEHPRRVDRRNAMFVLFANLPFGAMVASFFRNVAASLLRTLLYIIGKQPASALDEFMAVTSVCLSPFALLRARRRRARNRRRTYSAIRPFLARGVAWARAVETAAGILTPGSGSDNAGRHQAAGDPDAEDDDPLQDEGSLLRRTFTHPGVLLILGLALIALIAERSLLGGGRLGGGALVPVWGGASDLWEIYLSGAHDVGAGSDTAAPPYVAVLAMLSTLFLGKPWLAVTVLLLGCVPLAGLTAYLLARRVVTYRPAQLWMAASYALLPVVTGAISQGRIGTAVVHALFPVLGLLATGMITAPRRQSRRAAWGLGLGLAVAMAFVPLVWPIALLCGALIALAFGGAQRELYRSLAIALITPLVLLMPWTLRLFTSPSLWLLEAGLHRPELSEVGLSSESLLLLAPGGPGMPPVWVTAGFLLAALLALLLRRRRVLVAAGWALTLFGVLVAVLVSRVVLEPPTGGQPAAAWPGVALAFAATALLLAAATAAQSIGDLFKAGGLRRVLAGVIALLALSTPAAAAGLWVWDGVQGPLRGDSPQALPPFVQALSADGTEPRTLVLAPVEDGSLDYTVLRGRDPRFGEEQVPVEEAVRTQLNEIVAGLASGRGADDSARLARFGIRFVVVPARDDVAAVPGVLADEDAPRRPGAADGPQVDPRLVDVLDGDPGLVRANLTQYYGLWRVREATGLLRVVPPFRAGGEQAPEGGGQPAEAAPAEEILVLDASAVDGGTELPPGPEGRVLELAEPAADGNWQASLDGRPLEPFETDDVMQAFRLPPEGGTLQVTRNNLGRTATVGVQGALLALVVVLALPGAKTDEDEEEEEAADDWLDRPLEFGPSGPYRGRRARRDGAQPRPATARPAPEAEPADPVPARTGAQPAVAGTPDPPRRPAAPARPPEPEPAPEPEQPPAAPARGWWAKDPSPVDPARPPEPAAGGSGRSERRRTDRRETPPPGPERPPARPAPEPYPPPAAAPEPADPYADLYAPRPSGPTEAPDGAEEAAPRRGRRARADGGPETTGAGEPRGGRRAKGRRRKTNTGFFGRKTRDDDPRRGRGD</sequence>
<feature type="transmembrane region" description="Helical" evidence="2">
    <location>
        <begin position="564"/>
        <end position="594"/>
    </location>
</feature>
<keyword evidence="2" id="KW-0812">Transmembrane</keyword>
<dbReference type="InterPro" id="IPR050834">
    <property type="entry name" value="Glycosyltransf_2"/>
</dbReference>
<keyword evidence="4" id="KW-1185">Reference proteome</keyword>
<feature type="compositionally biased region" description="Pro residues" evidence="1">
    <location>
        <begin position="1174"/>
        <end position="1183"/>
    </location>
</feature>
<dbReference type="Gene3D" id="3.90.550.10">
    <property type="entry name" value="Spore Coat Polysaccharide Biosynthesis Protein SpsA, Chain A"/>
    <property type="match status" value="1"/>
</dbReference>
<evidence type="ECO:0000313" key="4">
    <source>
        <dbReference type="Proteomes" id="UP000237846"/>
    </source>
</evidence>
<feature type="region of interest" description="Disordered" evidence="1">
    <location>
        <begin position="1065"/>
        <end position="1307"/>
    </location>
</feature>
<feature type="compositionally biased region" description="Acidic residues" evidence="1">
    <location>
        <begin position="376"/>
        <end position="385"/>
    </location>
</feature>
<feature type="transmembrane region" description="Helical" evidence="2">
    <location>
        <begin position="686"/>
        <end position="708"/>
    </location>
</feature>
<accession>A0A2T0QCB6</accession>
<dbReference type="PANTHER" id="PTHR43685:SF3">
    <property type="entry name" value="SLR2126 PROTEIN"/>
    <property type="match status" value="1"/>
</dbReference>
<dbReference type="PANTHER" id="PTHR43685">
    <property type="entry name" value="GLYCOSYLTRANSFERASE"/>
    <property type="match status" value="1"/>
</dbReference>
<proteinExistence type="predicted"/>
<feature type="transmembrane region" description="Helical" evidence="2">
    <location>
        <begin position="663"/>
        <end position="679"/>
    </location>
</feature>
<gene>
    <name evidence="3" type="ORF">CLV72_10175</name>
</gene>
<dbReference type="InterPro" id="IPR029044">
    <property type="entry name" value="Nucleotide-diphossugar_trans"/>
</dbReference>
<feature type="compositionally biased region" description="Low complexity" evidence="1">
    <location>
        <begin position="1103"/>
        <end position="1112"/>
    </location>
</feature>
<organism evidence="3 4">
    <name type="scientific">Allonocardiopsis opalescens</name>
    <dbReference type="NCBI Taxonomy" id="1144618"/>
    <lineage>
        <taxon>Bacteria</taxon>
        <taxon>Bacillati</taxon>
        <taxon>Actinomycetota</taxon>
        <taxon>Actinomycetes</taxon>
        <taxon>Streptosporangiales</taxon>
        <taxon>Allonocardiopsis</taxon>
    </lineage>
</organism>
<keyword evidence="2" id="KW-0472">Membrane</keyword>
<feature type="transmembrane region" description="Helical" evidence="2">
    <location>
        <begin position="300"/>
        <end position="322"/>
    </location>
</feature>
<dbReference type="SUPFAM" id="SSF53448">
    <property type="entry name" value="Nucleotide-diphospho-sugar transferases"/>
    <property type="match status" value="1"/>
</dbReference>
<evidence type="ECO:0000256" key="1">
    <source>
        <dbReference type="SAM" id="MobiDB-lite"/>
    </source>
</evidence>
<feature type="compositionally biased region" description="Basic and acidic residues" evidence="1">
    <location>
        <begin position="1190"/>
        <end position="1201"/>
    </location>
</feature>
<feature type="compositionally biased region" description="Pro residues" evidence="1">
    <location>
        <begin position="1202"/>
        <end position="1228"/>
    </location>
</feature>
<keyword evidence="2" id="KW-1133">Transmembrane helix</keyword>
<dbReference type="Pfam" id="PF13641">
    <property type="entry name" value="Glyco_tranf_2_3"/>
    <property type="match status" value="1"/>
</dbReference>
<protein>
    <submittedName>
        <fullName evidence="3">GT2 family glycosyltransferase</fullName>
    </submittedName>
</protein>
<feature type="compositionally biased region" description="Low complexity" evidence="1">
    <location>
        <begin position="1229"/>
        <end position="1238"/>
    </location>
</feature>
<feature type="compositionally biased region" description="Low complexity" evidence="1">
    <location>
        <begin position="1263"/>
        <end position="1272"/>
    </location>
</feature>